<dbReference type="KEGG" id="pvd:CFBP1590__5089"/>
<dbReference type="RefSeq" id="WP_145958187.1">
    <property type="nucleotide sequence ID" value="NZ_LT855380.1"/>
</dbReference>
<evidence type="ECO:0008006" key="3">
    <source>
        <dbReference type="Google" id="ProtNLM"/>
    </source>
</evidence>
<dbReference type="EMBL" id="LT855380">
    <property type="protein sequence ID" value="SMS12675.1"/>
    <property type="molecule type" value="Genomic_DNA"/>
</dbReference>
<dbReference type="GeneID" id="47766732"/>
<evidence type="ECO:0000313" key="2">
    <source>
        <dbReference type="Proteomes" id="UP000196842"/>
    </source>
</evidence>
<organism evidence="1 2">
    <name type="scientific">Pseudomonas viridiflava</name>
    <name type="common">Phytomonas viridiflava</name>
    <dbReference type="NCBI Taxonomy" id="33069"/>
    <lineage>
        <taxon>Bacteria</taxon>
        <taxon>Pseudomonadati</taxon>
        <taxon>Pseudomonadota</taxon>
        <taxon>Gammaproteobacteria</taxon>
        <taxon>Pseudomonadales</taxon>
        <taxon>Pseudomonadaceae</taxon>
        <taxon>Pseudomonas</taxon>
    </lineage>
</organism>
<accession>A0A1Y6JRW8</accession>
<sequence length="472" mass="53566">MTAPHASTYRRPADWKQFERLSLAVMSCVFKSRFDQYGREGQRQHGVDLYCRLKDGSLIAVQCKGRNENLGKNLTLAQVNQAVLETEDFPFKIDHFFILTTSPHDKHLTNRALELTEERAIVGKGTVDVWGWGALEAVIQENASLQESFYPDYKPKISLRGWFLRVGLASCFFVAAVVGTHKYLTYQADTAQMNQATVEGLTEYMDLNDRLIQIYEGCLGMLDKETFAFSYSFQQFCIAPVEKTLNAMEHQVQHASLKIDIAAINQLDVLLDLLREDYRQGLIANQMSDFFEQGIRDSQKALCIPNNSDASAERLKRLRKPADDAMNRQLEFYFILRDFILPGLQSMQANVLVAARQSNRSGLSEQMLSDAHQLSELLKQRHQYRMEEPQQPFTLSAVKHLSSRGITISGEMDTMIEDARYAHVLLKGIRASFLGKHEDVSELIECGVYVKDAGVRFRKDEEAIKASAVPNA</sequence>
<dbReference type="AlphaFoldDB" id="A0A1Y6JRW8"/>
<protein>
    <recommendedName>
        <fullName evidence="3">Restriction endonuclease type IV Mrr domain-containing protein</fullName>
    </recommendedName>
</protein>
<evidence type="ECO:0000313" key="1">
    <source>
        <dbReference type="EMBL" id="SMS12675.1"/>
    </source>
</evidence>
<dbReference type="Proteomes" id="UP000196842">
    <property type="component" value="Chromosome I"/>
</dbReference>
<gene>
    <name evidence="1" type="ORF">CFBP1590__5089</name>
</gene>
<dbReference type="InterPro" id="IPR011335">
    <property type="entry name" value="Restrct_endonuc-II-like"/>
</dbReference>
<reference evidence="1 2" key="1">
    <citation type="submission" date="2017-05" db="EMBL/GenBank/DDBJ databases">
        <authorList>
            <person name="Song R."/>
            <person name="Chenine A.L."/>
            <person name="Ruprecht R.M."/>
        </authorList>
    </citation>
    <scope>NUCLEOTIDE SEQUENCE [LARGE SCALE GENOMIC DNA]</scope>
    <source>
        <strain evidence="1 2">CFBP 1590</strain>
    </source>
</reference>
<dbReference type="SUPFAM" id="SSF52980">
    <property type="entry name" value="Restriction endonuclease-like"/>
    <property type="match status" value="1"/>
</dbReference>
<proteinExistence type="predicted"/>
<name>A0A1Y6JRW8_PSEVI</name>